<keyword evidence="8 11" id="KW-1133">Transmembrane helix</keyword>
<dbReference type="SUPFAM" id="SSF47384">
    <property type="entry name" value="Homodimeric domain of signal transducing histidine kinase"/>
    <property type="match status" value="1"/>
</dbReference>
<dbReference type="RefSeq" id="WP_184036069.1">
    <property type="nucleotide sequence ID" value="NZ_JACHHY010000005.1"/>
</dbReference>
<dbReference type="CDD" id="cd06225">
    <property type="entry name" value="HAMP"/>
    <property type="match status" value="1"/>
</dbReference>
<evidence type="ECO:0000256" key="1">
    <source>
        <dbReference type="ARBA" id="ARBA00000085"/>
    </source>
</evidence>
<feature type="transmembrane region" description="Helical" evidence="11">
    <location>
        <begin position="164"/>
        <end position="188"/>
    </location>
</feature>
<dbReference type="PANTHER" id="PTHR45436:SF5">
    <property type="entry name" value="SENSOR HISTIDINE KINASE TRCS"/>
    <property type="match status" value="1"/>
</dbReference>
<name>A0A840MGI5_9PROT</name>
<dbReference type="PANTHER" id="PTHR45436">
    <property type="entry name" value="SENSOR HISTIDINE KINASE YKOH"/>
    <property type="match status" value="1"/>
</dbReference>
<dbReference type="PROSITE" id="PS50109">
    <property type="entry name" value="HIS_KIN"/>
    <property type="match status" value="1"/>
</dbReference>
<evidence type="ECO:0000256" key="7">
    <source>
        <dbReference type="ARBA" id="ARBA00022777"/>
    </source>
</evidence>
<dbReference type="Gene3D" id="6.10.340.10">
    <property type="match status" value="1"/>
</dbReference>
<dbReference type="EMBL" id="JACHHY010000005">
    <property type="protein sequence ID" value="MBB5017758.1"/>
    <property type="molecule type" value="Genomic_DNA"/>
</dbReference>
<evidence type="ECO:0000256" key="11">
    <source>
        <dbReference type="SAM" id="Phobius"/>
    </source>
</evidence>
<evidence type="ECO:0000313" key="14">
    <source>
        <dbReference type="EMBL" id="MBB5017758.1"/>
    </source>
</evidence>
<keyword evidence="5 14" id="KW-0808">Transferase</keyword>
<accession>A0A840MGI5</accession>
<evidence type="ECO:0000256" key="10">
    <source>
        <dbReference type="ARBA" id="ARBA00023136"/>
    </source>
</evidence>
<dbReference type="PROSITE" id="PS50885">
    <property type="entry name" value="HAMP"/>
    <property type="match status" value="1"/>
</dbReference>
<sequence length="466" mass="51861">MAFTLKAKLALALAGFGILLVGVMYLMLSVSLEQGVLAQMDHTEREMIQSMRQALEARYGAPGQGQHLHDDPKAWGEAIRLVFPQPPRRPDQPGPAMPPRPLFPLVLLNADKIITAGPHLALHQMELTPLRNRQQQIFGYLGRLPGKPPPDGMTQQYLARQRNIMLAALIIMAIGSVAFAWPLAGLLLRPIHRISKVVEQLTALDYSPRLPVKSTDELGRLASQLNRLAIALDEHSTSQRQWLTDLAHELRTPLAVLQGELEALRDRIRSYNDDTNRELSAQVRHLAHLADDLQALLMSDRASLRYKMAPVNLGELIQDELDNHAARLHRSQLQLRADLPDHAMIEGDGSKLARLVTNLIENSIRYTDAGGQLDIRLRATSDGFQLTWQDSAPGVPEEALPHLFERFFRVEASRDRAKGGSGLGLAIVANIVHGHDGRIRAEHSPLGGLRLIIDLPDERTLTWQKS</sequence>
<dbReference type="Pfam" id="PF02518">
    <property type="entry name" value="HATPase_c"/>
    <property type="match status" value="1"/>
</dbReference>
<dbReference type="EC" id="2.7.13.3" evidence="3"/>
<evidence type="ECO:0000313" key="15">
    <source>
        <dbReference type="Proteomes" id="UP000575898"/>
    </source>
</evidence>
<dbReference type="PRINTS" id="PR00344">
    <property type="entry name" value="BCTRLSENSOR"/>
</dbReference>
<evidence type="ECO:0000256" key="3">
    <source>
        <dbReference type="ARBA" id="ARBA00012438"/>
    </source>
</evidence>
<dbReference type="InterPro" id="IPR005467">
    <property type="entry name" value="His_kinase_dom"/>
</dbReference>
<dbReference type="SMART" id="SM00388">
    <property type="entry name" value="HisKA"/>
    <property type="match status" value="1"/>
</dbReference>
<keyword evidence="10 11" id="KW-0472">Membrane</keyword>
<evidence type="ECO:0000256" key="8">
    <source>
        <dbReference type="ARBA" id="ARBA00022989"/>
    </source>
</evidence>
<dbReference type="Proteomes" id="UP000575898">
    <property type="component" value="Unassembled WGS sequence"/>
</dbReference>
<dbReference type="CDD" id="cd00082">
    <property type="entry name" value="HisKA"/>
    <property type="match status" value="1"/>
</dbReference>
<evidence type="ECO:0000256" key="9">
    <source>
        <dbReference type="ARBA" id="ARBA00023012"/>
    </source>
</evidence>
<dbReference type="InterPro" id="IPR036890">
    <property type="entry name" value="HATPase_C_sf"/>
</dbReference>
<dbReference type="SUPFAM" id="SSF55874">
    <property type="entry name" value="ATPase domain of HSP90 chaperone/DNA topoisomerase II/histidine kinase"/>
    <property type="match status" value="1"/>
</dbReference>
<dbReference type="Pfam" id="PF00512">
    <property type="entry name" value="HisKA"/>
    <property type="match status" value="1"/>
</dbReference>
<reference evidence="14 15" key="1">
    <citation type="submission" date="2020-08" db="EMBL/GenBank/DDBJ databases">
        <title>Genomic Encyclopedia of Type Strains, Phase IV (KMG-IV): sequencing the most valuable type-strain genomes for metagenomic binning, comparative biology and taxonomic classification.</title>
        <authorList>
            <person name="Goeker M."/>
        </authorList>
    </citation>
    <scope>NUCLEOTIDE SEQUENCE [LARGE SCALE GENOMIC DNA]</scope>
    <source>
        <strain evidence="14 15">DSM 27165</strain>
    </source>
</reference>
<dbReference type="InterPro" id="IPR003660">
    <property type="entry name" value="HAMP_dom"/>
</dbReference>
<evidence type="ECO:0000256" key="6">
    <source>
        <dbReference type="ARBA" id="ARBA00022692"/>
    </source>
</evidence>
<dbReference type="Pfam" id="PF00672">
    <property type="entry name" value="HAMP"/>
    <property type="match status" value="1"/>
</dbReference>
<evidence type="ECO:0000259" key="13">
    <source>
        <dbReference type="PROSITE" id="PS50885"/>
    </source>
</evidence>
<dbReference type="SMART" id="SM00304">
    <property type="entry name" value="HAMP"/>
    <property type="match status" value="1"/>
</dbReference>
<keyword evidence="6 11" id="KW-0812">Transmembrane</keyword>
<proteinExistence type="predicted"/>
<dbReference type="GO" id="GO:0000155">
    <property type="term" value="F:phosphorelay sensor kinase activity"/>
    <property type="evidence" value="ECO:0007669"/>
    <property type="project" value="InterPro"/>
</dbReference>
<dbReference type="InterPro" id="IPR003594">
    <property type="entry name" value="HATPase_dom"/>
</dbReference>
<dbReference type="GO" id="GO:0005886">
    <property type="term" value="C:plasma membrane"/>
    <property type="evidence" value="ECO:0007669"/>
    <property type="project" value="UniProtKB-SubCell"/>
</dbReference>
<protein>
    <recommendedName>
        <fullName evidence="3">histidine kinase</fullName>
        <ecNumber evidence="3">2.7.13.3</ecNumber>
    </recommendedName>
</protein>
<comment type="catalytic activity">
    <reaction evidence="1">
        <text>ATP + protein L-histidine = ADP + protein N-phospho-L-histidine.</text>
        <dbReference type="EC" id="2.7.13.3"/>
    </reaction>
</comment>
<evidence type="ECO:0000256" key="2">
    <source>
        <dbReference type="ARBA" id="ARBA00004429"/>
    </source>
</evidence>
<dbReference type="InterPro" id="IPR003661">
    <property type="entry name" value="HisK_dim/P_dom"/>
</dbReference>
<evidence type="ECO:0000259" key="12">
    <source>
        <dbReference type="PROSITE" id="PS50109"/>
    </source>
</evidence>
<comment type="caution">
    <text evidence="14">The sequence shown here is derived from an EMBL/GenBank/DDBJ whole genome shotgun (WGS) entry which is preliminary data.</text>
</comment>
<dbReference type="FunFam" id="3.30.565.10:FF:000006">
    <property type="entry name" value="Sensor histidine kinase WalK"/>
    <property type="match status" value="1"/>
</dbReference>
<keyword evidence="7 14" id="KW-0418">Kinase</keyword>
<gene>
    <name evidence="14" type="ORF">HNQ59_001028</name>
</gene>
<dbReference type="AlphaFoldDB" id="A0A840MGI5"/>
<dbReference type="Gene3D" id="3.30.565.10">
    <property type="entry name" value="Histidine kinase-like ATPase, C-terminal domain"/>
    <property type="match status" value="1"/>
</dbReference>
<evidence type="ECO:0000256" key="5">
    <source>
        <dbReference type="ARBA" id="ARBA00022679"/>
    </source>
</evidence>
<dbReference type="Gene3D" id="1.10.287.130">
    <property type="match status" value="1"/>
</dbReference>
<keyword evidence="9" id="KW-0902">Two-component regulatory system</keyword>
<keyword evidence="15" id="KW-1185">Reference proteome</keyword>
<dbReference type="InterPro" id="IPR036097">
    <property type="entry name" value="HisK_dim/P_sf"/>
</dbReference>
<dbReference type="SUPFAM" id="SSF158472">
    <property type="entry name" value="HAMP domain-like"/>
    <property type="match status" value="1"/>
</dbReference>
<comment type="subcellular location">
    <subcellularLocation>
        <location evidence="2">Cell inner membrane</location>
        <topology evidence="2">Multi-pass membrane protein</topology>
    </subcellularLocation>
</comment>
<feature type="domain" description="HAMP" evidence="13">
    <location>
        <begin position="185"/>
        <end position="237"/>
    </location>
</feature>
<dbReference type="SMART" id="SM00387">
    <property type="entry name" value="HATPase_c"/>
    <property type="match status" value="1"/>
</dbReference>
<dbReference type="InterPro" id="IPR050428">
    <property type="entry name" value="TCS_sensor_his_kinase"/>
</dbReference>
<organism evidence="14 15">
    <name type="scientific">Chitinivorax tropicus</name>
    <dbReference type="NCBI Taxonomy" id="714531"/>
    <lineage>
        <taxon>Bacteria</taxon>
        <taxon>Pseudomonadati</taxon>
        <taxon>Pseudomonadota</taxon>
        <taxon>Betaproteobacteria</taxon>
        <taxon>Chitinivorax</taxon>
    </lineage>
</organism>
<feature type="domain" description="Histidine kinase" evidence="12">
    <location>
        <begin position="245"/>
        <end position="459"/>
    </location>
</feature>
<dbReference type="InterPro" id="IPR004358">
    <property type="entry name" value="Sig_transdc_His_kin-like_C"/>
</dbReference>
<keyword evidence="4" id="KW-0597">Phosphoprotein</keyword>
<evidence type="ECO:0000256" key="4">
    <source>
        <dbReference type="ARBA" id="ARBA00022553"/>
    </source>
</evidence>